<gene>
    <name evidence="3" type="ORF">RIMI_LOCUS18273677</name>
</gene>
<accession>A0ABN9M9J2</accession>
<dbReference type="Pfam" id="PF16021">
    <property type="entry name" value="PDCD7"/>
    <property type="match status" value="1"/>
</dbReference>
<proteinExistence type="predicted"/>
<feature type="region of interest" description="Disordered" evidence="2">
    <location>
        <begin position="1"/>
        <end position="114"/>
    </location>
</feature>
<dbReference type="PANTHER" id="PTHR48190:SF2">
    <property type="entry name" value="PROGRAMMED CELL DEATH PROTEIN 7"/>
    <property type="match status" value="1"/>
</dbReference>
<reference evidence="3" key="1">
    <citation type="submission" date="2023-07" db="EMBL/GenBank/DDBJ databases">
        <authorList>
            <person name="Stuckert A."/>
        </authorList>
    </citation>
    <scope>NUCLEOTIDE SEQUENCE</scope>
</reference>
<dbReference type="Proteomes" id="UP001176940">
    <property type="component" value="Unassembled WGS sequence"/>
</dbReference>
<sequence>MERREPLPPVTGTWARPHYGDLPAQGPQRFPQYPPLRSGEPHPRDYYPGGGAQRAGPWEIRPPYDAGPEQRASSADSRGGVSLQGPLPPGGPPRPDVFPYGGPRPGIPHPPVPAGRTQDMGPGTLHRAGDHYGNAGIMLNPGPEPPLGTRPQQCLPAGPQGASSWDPISQAPALTGPNAFTYRAPGTQPAPTPENPQQGFYHLPPMHGNPPNPSYAAPPLAGSADFCESIEGDLGVPSALGNTHFRHHLLNQQSPGPLPSGMVAGRNFEHDGPFLFQHGIPDGRRDPNLLLQPGGPFVSQPTPYIQDSFMCLDRQTCAMEKGGPEDKDVFVRWLSSFLSCRRKEPPAKTAAVQAPSVAEARELMYSALRLVSQLDTLCQALESLDKGGKPWTREYEKAADIRVDLEEKLKELEKPGYIQGVKRKLDIVHKKRLRRQRRRQAAEEEEKEAAERSAEKEAKIDLWRMQCIQKVEEKKRERELKATADWVLGEVRKKQNDVKKMLDVLKSLEKLRKLRKEAAGRKGVCPPPSADETFTNHINRLRTLVHKRSALYDAEEKTLRVILEGEQEEERQRAKDKSLKKEREKTLQKQRELDCILFGDAEFLPSLPPLQPFRQYYLQAEHSVVSLVQIRHEWDQFLVPPDHPDGSSVPRGWVVPTAPCNNTWATALKQSD</sequence>
<keyword evidence="1" id="KW-0175">Coiled coil</keyword>
<dbReference type="PANTHER" id="PTHR48190">
    <property type="entry name" value="PROGRAMMED CELL DEATH PROTEIN 7"/>
    <property type="match status" value="1"/>
</dbReference>
<feature type="compositionally biased region" description="Pro residues" evidence="2">
    <location>
        <begin position="86"/>
        <end position="96"/>
    </location>
</feature>
<feature type="region of interest" description="Disordered" evidence="2">
    <location>
        <begin position="185"/>
        <end position="212"/>
    </location>
</feature>
<evidence type="ECO:0000256" key="2">
    <source>
        <dbReference type="SAM" id="MobiDB-lite"/>
    </source>
</evidence>
<evidence type="ECO:0000313" key="3">
    <source>
        <dbReference type="EMBL" id="CAJ0962553.1"/>
    </source>
</evidence>
<name>A0ABN9M9J2_9NEOB</name>
<comment type="caution">
    <text evidence="3">The sequence shown here is derived from an EMBL/GenBank/DDBJ whole genome shotgun (WGS) entry which is preliminary data.</text>
</comment>
<keyword evidence="4" id="KW-1185">Reference proteome</keyword>
<evidence type="ECO:0000256" key="1">
    <source>
        <dbReference type="SAM" id="Coils"/>
    </source>
</evidence>
<dbReference type="InterPro" id="IPR052831">
    <property type="entry name" value="Apoptosis_promoter"/>
</dbReference>
<protein>
    <recommendedName>
        <fullName evidence="5">Programmed cell death 7</fullName>
    </recommendedName>
</protein>
<feature type="coiled-coil region" evidence="1">
    <location>
        <begin position="430"/>
        <end position="459"/>
    </location>
</feature>
<evidence type="ECO:0008006" key="5">
    <source>
        <dbReference type="Google" id="ProtNLM"/>
    </source>
</evidence>
<organism evidence="3 4">
    <name type="scientific">Ranitomeya imitator</name>
    <name type="common">mimic poison frog</name>
    <dbReference type="NCBI Taxonomy" id="111125"/>
    <lineage>
        <taxon>Eukaryota</taxon>
        <taxon>Metazoa</taxon>
        <taxon>Chordata</taxon>
        <taxon>Craniata</taxon>
        <taxon>Vertebrata</taxon>
        <taxon>Euteleostomi</taxon>
        <taxon>Amphibia</taxon>
        <taxon>Batrachia</taxon>
        <taxon>Anura</taxon>
        <taxon>Neobatrachia</taxon>
        <taxon>Hyloidea</taxon>
        <taxon>Dendrobatidae</taxon>
        <taxon>Dendrobatinae</taxon>
        <taxon>Ranitomeya</taxon>
    </lineage>
</organism>
<dbReference type="InterPro" id="IPR031974">
    <property type="entry name" value="PDCD7"/>
</dbReference>
<dbReference type="EMBL" id="CAUEEQ010055339">
    <property type="protein sequence ID" value="CAJ0962553.1"/>
    <property type="molecule type" value="Genomic_DNA"/>
</dbReference>
<evidence type="ECO:0000313" key="4">
    <source>
        <dbReference type="Proteomes" id="UP001176940"/>
    </source>
</evidence>